<dbReference type="AlphaFoldDB" id="A0A8S0Q2E6"/>
<keyword evidence="3" id="KW-0808">Transferase</keyword>
<sequence>MYVQALPAFILLVGLANDLVGVAPTFWLKRIRQPCSGGRYVVGDDKEIEAIVIDGNGTEPGHIIVTTIGGRSGRPKKSQQKQYSIQDRNFQLS</sequence>
<dbReference type="Gramene" id="OE9A061762T1">
    <property type="protein sequence ID" value="OE9A061762C1"/>
    <property type="gene ID" value="OE9A061762"/>
</dbReference>
<evidence type="ECO:0000313" key="4">
    <source>
        <dbReference type="Proteomes" id="UP000594638"/>
    </source>
</evidence>
<proteinExistence type="predicted"/>
<keyword evidence="2" id="KW-0732">Signal</keyword>
<dbReference type="GO" id="GO:0016301">
    <property type="term" value="F:kinase activity"/>
    <property type="evidence" value="ECO:0007669"/>
    <property type="project" value="UniProtKB-KW"/>
</dbReference>
<reference evidence="3 4" key="1">
    <citation type="submission" date="2019-12" db="EMBL/GenBank/DDBJ databases">
        <authorList>
            <person name="Alioto T."/>
            <person name="Alioto T."/>
            <person name="Gomez Garrido J."/>
        </authorList>
    </citation>
    <scope>NUCLEOTIDE SEQUENCE [LARGE SCALE GENOMIC DNA]</scope>
</reference>
<feature type="chain" id="PRO_5035859085" evidence="2">
    <location>
        <begin position="17"/>
        <end position="93"/>
    </location>
</feature>
<protein>
    <submittedName>
        <fullName evidence="3">Shaggy-related kinase alpha</fullName>
    </submittedName>
</protein>
<feature type="signal peptide" evidence="2">
    <location>
        <begin position="1"/>
        <end position="16"/>
    </location>
</feature>
<dbReference type="Proteomes" id="UP000594638">
    <property type="component" value="Unassembled WGS sequence"/>
</dbReference>
<dbReference type="EMBL" id="CACTIH010000328">
    <property type="protein sequence ID" value="CAA2959483.1"/>
    <property type="molecule type" value="Genomic_DNA"/>
</dbReference>
<evidence type="ECO:0000256" key="2">
    <source>
        <dbReference type="SAM" id="SignalP"/>
    </source>
</evidence>
<feature type="region of interest" description="Disordered" evidence="1">
    <location>
        <begin position="66"/>
        <end position="93"/>
    </location>
</feature>
<keyword evidence="3" id="KW-0418">Kinase</keyword>
<name>A0A8S0Q2E6_OLEEU</name>
<evidence type="ECO:0000256" key="1">
    <source>
        <dbReference type="SAM" id="MobiDB-lite"/>
    </source>
</evidence>
<keyword evidence="4" id="KW-1185">Reference proteome</keyword>
<gene>
    <name evidence="3" type="ORF">OLEA9_A061762</name>
</gene>
<accession>A0A8S0Q2E6</accession>
<comment type="caution">
    <text evidence="3">The sequence shown here is derived from an EMBL/GenBank/DDBJ whole genome shotgun (WGS) entry which is preliminary data.</text>
</comment>
<dbReference type="OrthoDB" id="1430578at2759"/>
<evidence type="ECO:0000313" key="3">
    <source>
        <dbReference type="EMBL" id="CAA2959483.1"/>
    </source>
</evidence>
<feature type="compositionally biased region" description="Polar residues" evidence="1">
    <location>
        <begin position="80"/>
        <end position="93"/>
    </location>
</feature>
<organism evidence="3 4">
    <name type="scientific">Olea europaea subsp. europaea</name>
    <dbReference type="NCBI Taxonomy" id="158383"/>
    <lineage>
        <taxon>Eukaryota</taxon>
        <taxon>Viridiplantae</taxon>
        <taxon>Streptophyta</taxon>
        <taxon>Embryophyta</taxon>
        <taxon>Tracheophyta</taxon>
        <taxon>Spermatophyta</taxon>
        <taxon>Magnoliopsida</taxon>
        <taxon>eudicotyledons</taxon>
        <taxon>Gunneridae</taxon>
        <taxon>Pentapetalae</taxon>
        <taxon>asterids</taxon>
        <taxon>lamiids</taxon>
        <taxon>Lamiales</taxon>
        <taxon>Oleaceae</taxon>
        <taxon>Oleeae</taxon>
        <taxon>Olea</taxon>
    </lineage>
</organism>